<organism evidence="2">
    <name type="scientific">viral metagenome</name>
    <dbReference type="NCBI Taxonomy" id="1070528"/>
    <lineage>
        <taxon>unclassified sequences</taxon>
        <taxon>metagenomes</taxon>
        <taxon>organismal metagenomes</taxon>
    </lineage>
</organism>
<feature type="compositionally biased region" description="Low complexity" evidence="1">
    <location>
        <begin position="70"/>
        <end position="81"/>
    </location>
</feature>
<name>A0A6C0HJ77_9ZZZZ</name>
<dbReference type="EMBL" id="MN739974">
    <property type="protein sequence ID" value="QHT80652.1"/>
    <property type="molecule type" value="Genomic_DNA"/>
</dbReference>
<accession>A0A6C0HJ77</accession>
<evidence type="ECO:0000256" key="1">
    <source>
        <dbReference type="SAM" id="MobiDB-lite"/>
    </source>
</evidence>
<reference evidence="2" key="1">
    <citation type="journal article" date="2020" name="Nature">
        <title>Giant virus diversity and host interactions through global metagenomics.</title>
        <authorList>
            <person name="Schulz F."/>
            <person name="Roux S."/>
            <person name="Paez-Espino D."/>
            <person name="Jungbluth S."/>
            <person name="Walsh D.A."/>
            <person name="Denef V.J."/>
            <person name="McMahon K.D."/>
            <person name="Konstantinidis K.T."/>
            <person name="Eloe-Fadrosh E.A."/>
            <person name="Kyrpides N.C."/>
            <person name="Woyke T."/>
        </authorList>
    </citation>
    <scope>NUCLEOTIDE SEQUENCE</scope>
    <source>
        <strain evidence="2">GVMAG-M-3300023184-121</strain>
    </source>
</reference>
<feature type="compositionally biased region" description="Basic residues" evidence="1">
    <location>
        <begin position="60"/>
        <end position="69"/>
    </location>
</feature>
<feature type="compositionally biased region" description="Polar residues" evidence="1">
    <location>
        <begin position="39"/>
        <end position="50"/>
    </location>
</feature>
<sequence>MAEESKTAIATLNRNMQRIAEAANAMSRYSSAFRGHSRTPATNPVASRASSSKKETYKQRQTRIRKQKANTRAARANSRNRVQGIRYTRSVTRKTIKK</sequence>
<dbReference type="AlphaFoldDB" id="A0A6C0HJ77"/>
<proteinExistence type="predicted"/>
<feature type="region of interest" description="Disordered" evidence="1">
    <location>
        <begin position="33"/>
        <end position="98"/>
    </location>
</feature>
<protein>
    <submittedName>
        <fullName evidence="2">Uncharacterized protein</fullName>
    </submittedName>
</protein>
<evidence type="ECO:0000313" key="2">
    <source>
        <dbReference type="EMBL" id="QHT80652.1"/>
    </source>
</evidence>